<dbReference type="Gene3D" id="3.20.20.70">
    <property type="entry name" value="Aldolase class I"/>
    <property type="match status" value="1"/>
</dbReference>
<dbReference type="Pfam" id="PF14508">
    <property type="entry name" value="GH97_N"/>
    <property type="match status" value="1"/>
</dbReference>
<evidence type="ECO:0000256" key="3">
    <source>
        <dbReference type="ARBA" id="ARBA00022837"/>
    </source>
</evidence>
<evidence type="ECO:0000313" key="8">
    <source>
        <dbReference type="Proteomes" id="UP001268651"/>
    </source>
</evidence>
<dbReference type="Pfam" id="PF14509">
    <property type="entry name" value="GH97_C"/>
    <property type="match status" value="1"/>
</dbReference>
<dbReference type="InterPro" id="IPR052720">
    <property type="entry name" value="Glycosyl_hydrolase_97"/>
</dbReference>
<feature type="domain" description="Glycosyl-hydrolase 97 C-terminal oligomerisation" evidence="6">
    <location>
        <begin position="607"/>
        <end position="707"/>
    </location>
</feature>
<evidence type="ECO:0000313" key="7">
    <source>
        <dbReference type="EMBL" id="MDU8885057.1"/>
    </source>
</evidence>
<evidence type="ECO:0000256" key="2">
    <source>
        <dbReference type="ARBA" id="ARBA00011245"/>
    </source>
</evidence>
<dbReference type="PANTHER" id="PTHR35803:SF1">
    <property type="entry name" value="GLUCAN 1,4-ALPHA-GLUCOSIDASE SUSB"/>
    <property type="match status" value="1"/>
</dbReference>
<evidence type="ECO:0000259" key="4">
    <source>
        <dbReference type="Pfam" id="PF10566"/>
    </source>
</evidence>
<comment type="subunit">
    <text evidence="2">Monomer.</text>
</comment>
<dbReference type="InterPro" id="IPR029486">
    <property type="entry name" value="GH97_N"/>
</dbReference>
<dbReference type="PROSITE" id="PS51257">
    <property type="entry name" value="PROKAR_LIPOPROTEIN"/>
    <property type="match status" value="1"/>
</dbReference>
<dbReference type="RefSeq" id="WP_316660889.1">
    <property type="nucleotide sequence ID" value="NZ_JAWHTF010000001.1"/>
</dbReference>
<dbReference type="InterPro" id="IPR029483">
    <property type="entry name" value="GH97_C"/>
</dbReference>
<feature type="domain" description="Glycosyl-hydrolase 97 catalytic" evidence="4">
    <location>
        <begin position="315"/>
        <end position="507"/>
    </location>
</feature>
<dbReference type="InterPro" id="IPR019563">
    <property type="entry name" value="GH97_catalytic"/>
</dbReference>
<dbReference type="InterPro" id="IPR014718">
    <property type="entry name" value="GH-type_carb-bd"/>
</dbReference>
<accession>A0ABU3U405</accession>
<organism evidence="7 8">
    <name type="scientific">Gilvirhabdus luticola</name>
    <dbReference type="NCBI Taxonomy" id="3079858"/>
    <lineage>
        <taxon>Bacteria</taxon>
        <taxon>Pseudomonadati</taxon>
        <taxon>Bacteroidota</taxon>
        <taxon>Flavobacteriia</taxon>
        <taxon>Flavobacteriales</taxon>
        <taxon>Flavobacteriaceae</taxon>
        <taxon>Gilvirhabdus</taxon>
    </lineage>
</organism>
<evidence type="ECO:0000259" key="5">
    <source>
        <dbReference type="Pfam" id="PF14508"/>
    </source>
</evidence>
<reference evidence="7 8" key="1">
    <citation type="submission" date="2023-10" db="EMBL/GenBank/DDBJ databases">
        <title>Marimonas sp. nov. isolated from tidal mud flat.</title>
        <authorList>
            <person name="Jaincy N.J."/>
            <person name="Srinivasan S."/>
            <person name="Lee S.-S."/>
        </authorList>
    </citation>
    <scope>NUCLEOTIDE SEQUENCE [LARGE SCALE GENOMIC DNA]</scope>
    <source>
        <strain evidence="7 8">MJ-SS3</strain>
    </source>
</reference>
<protein>
    <submittedName>
        <fullName evidence="7">Glycoside hydrolase family 97 protein</fullName>
    </submittedName>
</protein>
<comment type="cofactor">
    <cofactor evidence="1">
        <name>Ca(2+)</name>
        <dbReference type="ChEBI" id="CHEBI:29108"/>
    </cofactor>
</comment>
<dbReference type="PANTHER" id="PTHR35803">
    <property type="entry name" value="GLUCAN 1,4-ALPHA-GLUCOSIDASE SUSB-RELATED"/>
    <property type="match status" value="1"/>
</dbReference>
<dbReference type="EMBL" id="JAWHTF010000001">
    <property type="protein sequence ID" value="MDU8885057.1"/>
    <property type="molecule type" value="Genomic_DNA"/>
</dbReference>
<dbReference type="Gene3D" id="2.70.98.10">
    <property type="match status" value="1"/>
</dbReference>
<keyword evidence="3" id="KW-0106">Calcium</keyword>
<feature type="domain" description="Glycosyl-hydrolase 97 N-terminal" evidence="5">
    <location>
        <begin position="30"/>
        <end position="297"/>
    </location>
</feature>
<dbReference type="Proteomes" id="UP001268651">
    <property type="component" value="Unassembled WGS sequence"/>
</dbReference>
<comment type="caution">
    <text evidence="7">The sequence shown here is derived from an EMBL/GenBank/DDBJ whole genome shotgun (WGS) entry which is preliminary data.</text>
</comment>
<keyword evidence="8" id="KW-1185">Reference proteome</keyword>
<dbReference type="GO" id="GO:0016787">
    <property type="term" value="F:hydrolase activity"/>
    <property type="evidence" value="ECO:0007669"/>
    <property type="project" value="UniProtKB-KW"/>
</dbReference>
<proteinExistence type="predicted"/>
<sequence length="714" mass="80971">MKKIKSQFIVLIIITMILTSCKKETTSFTVNSPDNNISVDFSLTDSGQPMYLVNYKDKTIVDSSLMSFDFKDIPSLKDNFKILNTSSGTADETWDMPWGEQLSVRNNYNELIVNLEEQSVEKRLLNIHFKVYNDGLGFRYEFPEQENLNEILITDENTEFNLTGDHKVWWIPGDWDIYEHLYNETKLSEIDAIAKQNHPNLSATYIPENAVNTPVTMKTDDGLYLSFHEADLTNYAGMTLKVDNENLNLVSELVGSERLGGKAKVTLPFNTPWRTIQIAEKAGDLIESKLILNLNDPNVIGDVSYFTPMKYVGIWWEMHIGKSTWDLEGTQDMSTWMDGKDKGSRHGATTENAKKYIDFASQNGIKGLLVEGWNTGWDKWISNDREGVFDFMTPYPDYNFDEVMAYAKDHGVEVIMHHETSAAPLTYEKQMDVAYDFMKANGINSVKTGYVGKIIPKGEYHHGQWMVNHYHKVLEEAAKKKIAVNAHEPIKATGKRRTYPNAIAREGLRGQEFNAWASDGGNPPNHLSIVAFTRMLSGPIDFTPGVFNIKFNEYKQDNQVNTTLAHQLALYVVIYSPIQMACDLPEHYMVDGKVHPAFQFITDVGVDWQQTKVLNGEVGDFVTIARQEKETGNWYVGGITDENARTQKLTFDFLEEGKTYNAIIYKDGPNAHWNDNPQDYSIEKKGLTKESSLDIKLAPGGGFAISIIETKQTI</sequence>
<keyword evidence="7" id="KW-0378">Hydrolase</keyword>
<dbReference type="InterPro" id="IPR013785">
    <property type="entry name" value="Aldolase_TIM"/>
</dbReference>
<dbReference type="Pfam" id="PF10566">
    <property type="entry name" value="Glyco_hydro_97"/>
    <property type="match status" value="1"/>
</dbReference>
<name>A0ABU3U405_9FLAO</name>
<gene>
    <name evidence="7" type="ORF">RXV94_02715</name>
</gene>
<evidence type="ECO:0000259" key="6">
    <source>
        <dbReference type="Pfam" id="PF14509"/>
    </source>
</evidence>
<evidence type="ECO:0000256" key="1">
    <source>
        <dbReference type="ARBA" id="ARBA00001913"/>
    </source>
</evidence>